<proteinExistence type="predicted"/>
<evidence type="ECO:0000313" key="2">
    <source>
        <dbReference type="EMBL" id="CAE4582908.1"/>
    </source>
</evidence>
<sequence length="785" mass="78536">MPCPPLSPSKDMAGGRRGGVSLAGCAAAAGWAAQAVCGCDHSAGPSDGTQSAAPPPQPAASIREAGSDSGSGSSSGSGSQHVEPGEDHADAGGAAAPDVSLGDAAVATSSAAEASAGASVLPEVAEDEPPAAYGTKTPEEAADGDAQLAMCEALLERRLAAYEASTPSRCSRLSPPPHLLADSPPEAEESCSASGLPVWRLPPEDSPVHSTHAGFTPVEASPSLKSVGVDSQSAAGVSPEDMSLATRGRVSSEEADAQAFTATPPRAATSLGWTPGTQASLASWQPSAGPRLSPGELALLREQALGEACPSGPFWSAVPNDPSPALPESRTLGSMSSPTPTWQSSPLTGSALQDTPMQPMTGPLWSLSVPPDAGSTGDLMPVHSSALDCARPEGGFPRSGVDIRLFPEAFAQASLQGAAAVGPGAALGLGGTPDPPGGRIISAASASSGQAPGSTGFIGRSPFWTCGSTPHARGHRARRGSAAASANTSAAQSTATDTLQSLVGGAMGGGSTVAGPVVAAAAAAGGASSGELASRISSVIENCIELLAQAVDAPTDSPPPEEELTTVLLETKEQKLQWREFLSEAVSKFSASSLFRSYDVEASPPRYAKPPLSMPKSSPGASSSGRCRAPLNSRGPHPPSVGHLPPRQADPTPPHIVAPRGAGWSPLLAGIRRHSPAPSLVSSIASVGGNTRSWLFKSWEGCGPQLPNGRPTCPAMASCRAAESSPGPIAPSKSEMHEPVPRRRIEASAEEQQGAAGAKAAAVWCPETDEAPGGCTAPRGPPPAG</sequence>
<organism evidence="2">
    <name type="scientific">Alexandrium monilatum</name>
    <dbReference type="NCBI Taxonomy" id="311494"/>
    <lineage>
        <taxon>Eukaryota</taxon>
        <taxon>Sar</taxon>
        <taxon>Alveolata</taxon>
        <taxon>Dinophyceae</taxon>
        <taxon>Gonyaulacales</taxon>
        <taxon>Pyrocystaceae</taxon>
        <taxon>Alexandrium</taxon>
    </lineage>
</organism>
<feature type="compositionally biased region" description="Low complexity" evidence="1">
    <location>
        <begin position="91"/>
        <end position="119"/>
    </location>
</feature>
<dbReference type="EMBL" id="HBNR01029445">
    <property type="protein sequence ID" value="CAE4582908.1"/>
    <property type="molecule type" value="Transcribed_RNA"/>
</dbReference>
<feature type="compositionally biased region" description="Low complexity" evidence="1">
    <location>
        <begin position="480"/>
        <end position="493"/>
    </location>
</feature>
<feature type="compositionally biased region" description="Low complexity" evidence="1">
    <location>
        <begin position="614"/>
        <end position="625"/>
    </location>
</feature>
<feature type="region of interest" description="Disordered" evidence="1">
    <location>
        <begin position="164"/>
        <end position="243"/>
    </location>
</feature>
<feature type="compositionally biased region" description="Low complexity" evidence="1">
    <location>
        <begin position="437"/>
        <end position="454"/>
    </location>
</feature>
<gene>
    <name evidence="2" type="ORF">AMON00008_LOCUS20066</name>
</gene>
<protein>
    <submittedName>
        <fullName evidence="2">Uncharacterized protein</fullName>
    </submittedName>
</protein>
<feature type="region of interest" description="Disordered" evidence="1">
    <location>
        <begin position="605"/>
        <end position="657"/>
    </location>
</feature>
<evidence type="ECO:0000256" key="1">
    <source>
        <dbReference type="SAM" id="MobiDB-lite"/>
    </source>
</evidence>
<reference evidence="2" key="1">
    <citation type="submission" date="2021-01" db="EMBL/GenBank/DDBJ databases">
        <authorList>
            <person name="Corre E."/>
            <person name="Pelletier E."/>
            <person name="Niang G."/>
            <person name="Scheremetjew M."/>
            <person name="Finn R."/>
            <person name="Kale V."/>
            <person name="Holt S."/>
            <person name="Cochrane G."/>
            <person name="Meng A."/>
            <person name="Brown T."/>
            <person name="Cohen L."/>
        </authorList>
    </citation>
    <scope>NUCLEOTIDE SEQUENCE</scope>
    <source>
        <strain evidence="2">CCMP3105</strain>
    </source>
</reference>
<name>A0A7S4QGG0_9DINO</name>
<feature type="region of interest" description="Disordered" evidence="1">
    <location>
        <begin position="38"/>
        <end position="145"/>
    </location>
</feature>
<dbReference type="AlphaFoldDB" id="A0A7S4QGG0"/>
<feature type="region of interest" description="Disordered" evidence="1">
    <location>
        <begin position="468"/>
        <end position="493"/>
    </location>
</feature>
<feature type="region of interest" description="Disordered" evidence="1">
    <location>
        <begin position="429"/>
        <end position="454"/>
    </location>
</feature>
<accession>A0A7S4QGG0</accession>
<feature type="region of interest" description="Disordered" evidence="1">
    <location>
        <begin position="315"/>
        <end position="355"/>
    </location>
</feature>
<feature type="compositionally biased region" description="Low complexity" evidence="1">
    <location>
        <begin position="750"/>
        <end position="762"/>
    </location>
</feature>
<feature type="compositionally biased region" description="Low complexity" evidence="1">
    <location>
        <begin position="67"/>
        <end position="79"/>
    </location>
</feature>
<feature type="region of interest" description="Disordered" evidence="1">
    <location>
        <begin position="724"/>
        <end position="785"/>
    </location>
</feature>
<feature type="compositionally biased region" description="Basic and acidic residues" evidence="1">
    <location>
        <begin position="734"/>
        <end position="747"/>
    </location>
</feature>
<feature type="compositionally biased region" description="Polar residues" evidence="1">
    <location>
        <begin position="331"/>
        <end position="355"/>
    </location>
</feature>